<proteinExistence type="predicted"/>
<sequence>MSGDRAARRRAAHSIRKAARRADRAATRNEAAKAARAATRASQTPAEDGLTAAVELIRAVRNGLSTADLGTHITVITRDLLDAHPGQYATANAWLVGQLATLAAHACDQWDTATGDPQAGRWLDAVDDHVTAHHTARKQD</sequence>
<accession>A0ABS3RIK3</accession>
<dbReference type="EMBL" id="JAGEPF010000002">
    <property type="protein sequence ID" value="MBO2456560.1"/>
    <property type="molecule type" value="Genomic_DNA"/>
</dbReference>
<evidence type="ECO:0000313" key="3">
    <source>
        <dbReference type="Proteomes" id="UP000680206"/>
    </source>
</evidence>
<feature type="region of interest" description="Disordered" evidence="1">
    <location>
        <begin position="1"/>
        <end position="48"/>
    </location>
</feature>
<evidence type="ECO:0000256" key="1">
    <source>
        <dbReference type="SAM" id="MobiDB-lite"/>
    </source>
</evidence>
<keyword evidence="3" id="KW-1185">Reference proteome</keyword>
<comment type="caution">
    <text evidence="2">The sequence shown here is derived from an EMBL/GenBank/DDBJ whole genome shotgun (WGS) entry which is preliminary data.</text>
</comment>
<dbReference type="Proteomes" id="UP000680206">
    <property type="component" value="Unassembled WGS sequence"/>
</dbReference>
<evidence type="ECO:0000313" key="2">
    <source>
        <dbReference type="EMBL" id="MBO2456560.1"/>
    </source>
</evidence>
<organism evidence="2 3">
    <name type="scientific">Actinomadura violacea</name>
    <dbReference type="NCBI Taxonomy" id="2819934"/>
    <lineage>
        <taxon>Bacteria</taxon>
        <taxon>Bacillati</taxon>
        <taxon>Actinomycetota</taxon>
        <taxon>Actinomycetes</taxon>
        <taxon>Streptosporangiales</taxon>
        <taxon>Thermomonosporaceae</taxon>
        <taxon>Actinomadura</taxon>
    </lineage>
</organism>
<feature type="compositionally biased region" description="Basic residues" evidence="1">
    <location>
        <begin position="7"/>
        <end position="19"/>
    </location>
</feature>
<name>A0ABS3RIK3_9ACTN</name>
<reference evidence="2 3" key="1">
    <citation type="submission" date="2021-03" db="EMBL/GenBank/DDBJ databases">
        <title>Actinomadura violae sp. nov., isolated from lichen in Thailand.</title>
        <authorList>
            <person name="Kanchanasin P."/>
            <person name="Saeng-In P."/>
            <person name="Phongsopitanun W."/>
            <person name="Yuki M."/>
            <person name="Kudo T."/>
            <person name="Ohkuma M."/>
            <person name="Tanasupawat S."/>
        </authorList>
    </citation>
    <scope>NUCLEOTIDE SEQUENCE [LARGE SCALE GENOMIC DNA]</scope>
    <source>
        <strain evidence="2 3">LCR2-06</strain>
    </source>
</reference>
<feature type="compositionally biased region" description="Basic and acidic residues" evidence="1">
    <location>
        <begin position="20"/>
        <end position="33"/>
    </location>
</feature>
<protein>
    <submittedName>
        <fullName evidence="2">Uncharacterized protein</fullName>
    </submittedName>
</protein>
<dbReference type="RefSeq" id="WP_208236600.1">
    <property type="nucleotide sequence ID" value="NZ_JAGEPF010000002.1"/>
</dbReference>
<gene>
    <name evidence="2" type="ORF">J4709_03010</name>
</gene>